<evidence type="ECO:0000313" key="1">
    <source>
        <dbReference type="EMBL" id="GBM24417.1"/>
    </source>
</evidence>
<reference evidence="1 2" key="1">
    <citation type="journal article" date="2019" name="Sci. Rep.">
        <title>Orb-weaving spider Araneus ventricosus genome elucidates the spidroin gene catalogue.</title>
        <authorList>
            <person name="Kono N."/>
            <person name="Nakamura H."/>
            <person name="Ohtoshi R."/>
            <person name="Moran D.A.P."/>
            <person name="Shinohara A."/>
            <person name="Yoshida Y."/>
            <person name="Fujiwara M."/>
            <person name="Mori M."/>
            <person name="Tomita M."/>
            <person name="Arakawa K."/>
        </authorList>
    </citation>
    <scope>NUCLEOTIDE SEQUENCE [LARGE SCALE GENOMIC DNA]</scope>
</reference>
<evidence type="ECO:0000313" key="2">
    <source>
        <dbReference type="Proteomes" id="UP000499080"/>
    </source>
</evidence>
<accession>A0A4Y2E6Q7</accession>
<dbReference type="EMBL" id="BGPR01000518">
    <property type="protein sequence ID" value="GBM24417.1"/>
    <property type="molecule type" value="Genomic_DNA"/>
</dbReference>
<protein>
    <submittedName>
        <fullName evidence="1">Uncharacterized protein</fullName>
    </submittedName>
</protein>
<dbReference type="OrthoDB" id="6503215at2759"/>
<dbReference type="Gene3D" id="3.30.420.10">
    <property type="entry name" value="Ribonuclease H-like superfamily/Ribonuclease H"/>
    <property type="match status" value="1"/>
</dbReference>
<comment type="caution">
    <text evidence="1">The sequence shown here is derived from an EMBL/GenBank/DDBJ whole genome shotgun (WGS) entry which is preliminary data.</text>
</comment>
<dbReference type="GO" id="GO:0003676">
    <property type="term" value="F:nucleic acid binding"/>
    <property type="evidence" value="ECO:0007669"/>
    <property type="project" value="InterPro"/>
</dbReference>
<gene>
    <name evidence="1" type="ORF">AVEN_76150_1</name>
</gene>
<sequence length="97" mass="10719">MELNRCRLTRKPIVSAITVENGFNFLSSIKIGLLSSEEMSCCLMSQNNGHTRVRSKPHEEIDPSCRVPTVQANGGSIIIWGASMGLAWDQQHCTTTK</sequence>
<keyword evidence="2" id="KW-1185">Reference proteome</keyword>
<dbReference type="InterPro" id="IPR036397">
    <property type="entry name" value="RNaseH_sf"/>
</dbReference>
<dbReference type="Proteomes" id="UP000499080">
    <property type="component" value="Unassembled WGS sequence"/>
</dbReference>
<dbReference type="AlphaFoldDB" id="A0A4Y2E6Q7"/>
<name>A0A4Y2E6Q7_ARAVE</name>
<organism evidence="1 2">
    <name type="scientific">Araneus ventricosus</name>
    <name type="common">Orbweaver spider</name>
    <name type="synonym">Epeira ventricosa</name>
    <dbReference type="NCBI Taxonomy" id="182803"/>
    <lineage>
        <taxon>Eukaryota</taxon>
        <taxon>Metazoa</taxon>
        <taxon>Ecdysozoa</taxon>
        <taxon>Arthropoda</taxon>
        <taxon>Chelicerata</taxon>
        <taxon>Arachnida</taxon>
        <taxon>Araneae</taxon>
        <taxon>Araneomorphae</taxon>
        <taxon>Entelegynae</taxon>
        <taxon>Araneoidea</taxon>
        <taxon>Araneidae</taxon>
        <taxon>Araneus</taxon>
    </lineage>
</organism>
<proteinExistence type="predicted"/>